<evidence type="ECO:0000256" key="5">
    <source>
        <dbReference type="ARBA" id="ARBA00023065"/>
    </source>
</evidence>
<keyword evidence="5 7" id="KW-0406">Ion transport</keyword>
<organism evidence="8 9">
    <name type="scientific">Paramormyrops kingsleyae</name>
    <dbReference type="NCBI Taxonomy" id="1676925"/>
    <lineage>
        <taxon>Eukaryota</taxon>
        <taxon>Metazoa</taxon>
        <taxon>Chordata</taxon>
        <taxon>Craniata</taxon>
        <taxon>Vertebrata</taxon>
        <taxon>Euteleostomi</taxon>
        <taxon>Actinopterygii</taxon>
        <taxon>Neopterygii</taxon>
        <taxon>Teleostei</taxon>
        <taxon>Osteoglossocephala</taxon>
        <taxon>Osteoglossomorpha</taxon>
        <taxon>Osteoglossiformes</taxon>
        <taxon>Mormyridae</taxon>
        <taxon>Paramormyrops</taxon>
    </lineage>
</organism>
<dbReference type="PANTHER" id="PTHR14132:SF22">
    <property type="entry name" value="FXYD DOMAIN-CONTAINING ION TRANSPORT REGULATOR"/>
    <property type="match status" value="1"/>
</dbReference>
<comment type="similarity">
    <text evidence="2 7">Belongs to the FXYD family.</text>
</comment>
<feature type="transmembrane region" description="Helical" evidence="7">
    <location>
        <begin position="29"/>
        <end position="50"/>
    </location>
</feature>
<dbReference type="GO" id="GO:0006811">
    <property type="term" value="P:monoatomic ion transport"/>
    <property type="evidence" value="ECO:0007669"/>
    <property type="project" value="UniProtKB-KW"/>
</dbReference>
<evidence type="ECO:0000256" key="4">
    <source>
        <dbReference type="ARBA" id="ARBA00022692"/>
    </source>
</evidence>
<dbReference type="InterPro" id="IPR000272">
    <property type="entry name" value="Ion-transport_regulator_FXYD"/>
</dbReference>
<accession>A0A3B3T0C2</accession>
<evidence type="ECO:0000256" key="3">
    <source>
        <dbReference type="ARBA" id="ARBA00022448"/>
    </source>
</evidence>
<reference evidence="8" key="1">
    <citation type="submission" date="2025-08" db="UniProtKB">
        <authorList>
            <consortium name="Ensembl"/>
        </authorList>
    </citation>
    <scope>IDENTIFICATION</scope>
</reference>
<dbReference type="InterPro" id="IPR047282">
    <property type="entry name" value="ATNG"/>
</dbReference>
<sequence length="63" mass="6982">MHIAVSPSHKVNVIEVTNFPQQNTTDYHLIRKGGLIFAAVLFCVGIAIIFSKKLRCGRNQSAK</sequence>
<evidence type="ECO:0000256" key="6">
    <source>
        <dbReference type="ARBA" id="ARBA00023136"/>
    </source>
</evidence>
<keyword evidence="4 7" id="KW-0812">Transmembrane</keyword>
<reference evidence="8" key="2">
    <citation type="submission" date="2025-09" db="UniProtKB">
        <authorList>
            <consortium name="Ensembl"/>
        </authorList>
    </citation>
    <scope>IDENTIFICATION</scope>
</reference>
<dbReference type="Gene3D" id="1.20.5.780">
    <property type="entry name" value="Single helix bin"/>
    <property type="match status" value="1"/>
</dbReference>
<protein>
    <recommendedName>
        <fullName evidence="7">FXYD domain-containing ion transport regulator</fullName>
    </recommendedName>
</protein>
<keyword evidence="6 7" id="KW-0472">Membrane</keyword>
<dbReference type="GeneTree" id="ENSGT01000000215748"/>
<dbReference type="GO" id="GO:0043269">
    <property type="term" value="P:regulation of monoatomic ion transport"/>
    <property type="evidence" value="ECO:0007669"/>
    <property type="project" value="InterPro"/>
</dbReference>
<dbReference type="GO" id="GO:0016020">
    <property type="term" value="C:membrane"/>
    <property type="evidence" value="ECO:0007669"/>
    <property type="project" value="UniProtKB-SubCell"/>
</dbReference>
<keyword evidence="3 7" id="KW-0813">Transport</keyword>
<dbReference type="Pfam" id="PF02038">
    <property type="entry name" value="ATP1G1_PLM_MAT8"/>
    <property type="match status" value="1"/>
</dbReference>
<proteinExistence type="inferred from homology"/>
<evidence type="ECO:0000256" key="1">
    <source>
        <dbReference type="ARBA" id="ARBA00004167"/>
    </source>
</evidence>
<dbReference type="Proteomes" id="UP000261540">
    <property type="component" value="Unplaced"/>
</dbReference>
<comment type="subcellular location">
    <subcellularLocation>
        <location evidence="1">Membrane</location>
        <topology evidence="1">Single-pass membrane protein</topology>
    </subcellularLocation>
</comment>
<keyword evidence="7" id="KW-1133">Transmembrane helix</keyword>
<evidence type="ECO:0000313" key="9">
    <source>
        <dbReference type="Proteomes" id="UP000261540"/>
    </source>
</evidence>
<dbReference type="PANTHER" id="PTHR14132">
    <property type="entry name" value="SODIUM/POTASSIUM-TRANSPORTING ATPASE SUBUNIT GAMMA"/>
    <property type="match status" value="1"/>
</dbReference>
<evidence type="ECO:0000313" key="8">
    <source>
        <dbReference type="Ensembl" id="ENSPKIP00000036492.1"/>
    </source>
</evidence>
<name>A0A3B3T0C2_9TELE</name>
<evidence type="ECO:0000256" key="2">
    <source>
        <dbReference type="ARBA" id="ARBA00005948"/>
    </source>
</evidence>
<evidence type="ECO:0000256" key="7">
    <source>
        <dbReference type="RuleBase" id="RU364131"/>
    </source>
</evidence>
<dbReference type="Ensembl" id="ENSPKIT00000017439.1">
    <property type="protein sequence ID" value="ENSPKIP00000036492.1"/>
    <property type="gene ID" value="ENSPKIG00000015040.1"/>
</dbReference>
<dbReference type="CDD" id="cd20318">
    <property type="entry name" value="FXYD2"/>
    <property type="match status" value="1"/>
</dbReference>
<dbReference type="GO" id="GO:0017080">
    <property type="term" value="F:sodium channel regulator activity"/>
    <property type="evidence" value="ECO:0007669"/>
    <property type="project" value="TreeGrafter"/>
</dbReference>
<keyword evidence="9" id="KW-1185">Reference proteome</keyword>
<dbReference type="AlphaFoldDB" id="A0A3B3T0C2"/>